<evidence type="ECO:0000256" key="1">
    <source>
        <dbReference type="SAM" id="SignalP"/>
    </source>
</evidence>
<sequence>MSIQPARLCCLLIALAVTPTLAQRGRAPTCDDLVWSAAALAANPDVARLCQGVYVKGDTYYAKATMRVSQINGNRITFLPHYRDGGLGKARSVNVPTGWRVAIDGEELGVRDLVKGQELTVFLPQDRFAIAVGDGGPHPDRMLPLE</sequence>
<reference evidence="2 3" key="1">
    <citation type="journal article" date="2014" name="Genome Announc.">
        <title>Genome Sequence of Gammaproteobacterial Pseudohaliea rubra Type Strain DSM 19751, Isolated from Coastal Seawater of the Mediterranean Sea.</title>
        <authorList>
            <person name="Spring S."/>
            <person name="Fiebig A."/>
            <person name="Riedel T."/>
            <person name="Goker M."/>
            <person name="Klenk H.P."/>
        </authorList>
    </citation>
    <scope>NUCLEOTIDE SEQUENCE [LARGE SCALE GENOMIC DNA]</scope>
    <source>
        <strain evidence="2 3">DSM 19751</strain>
    </source>
</reference>
<accession>A0A095VNU9</accession>
<evidence type="ECO:0000313" key="3">
    <source>
        <dbReference type="Proteomes" id="UP000029640"/>
    </source>
</evidence>
<gene>
    <name evidence="2" type="ORF">HRUBRA_02634</name>
</gene>
<dbReference type="HOGENOM" id="CLU_1774844_0_0_6"/>
<dbReference type="OrthoDB" id="5736640at2"/>
<dbReference type="RefSeq" id="WP_052094783.1">
    <property type="nucleotide sequence ID" value="NZ_KN234780.1"/>
</dbReference>
<protein>
    <submittedName>
        <fullName evidence="2">Uncharacterized protein</fullName>
    </submittedName>
</protein>
<feature type="chain" id="PRO_5001911989" evidence="1">
    <location>
        <begin position="23"/>
        <end position="146"/>
    </location>
</feature>
<evidence type="ECO:0000313" key="2">
    <source>
        <dbReference type="EMBL" id="KGE02793.1"/>
    </source>
</evidence>
<feature type="signal peptide" evidence="1">
    <location>
        <begin position="1"/>
        <end position="22"/>
    </location>
</feature>
<proteinExistence type="predicted"/>
<name>A0A095VNU9_9GAMM</name>
<dbReference type="AlphaFoldDB" id="A0A095VNU9"/>
<keyword evidence="1" id="KW-0732">Signal</keyword>
<organism evidence="2 3">
    <name type="scientific">Pseudohaliea rubra DSM 19751</name>
    <dbReference type="NCBI Taxonomy" id="1265313"/>
    <lineage>
        <taxon>Bacteria</taxon>
        <taxon>Pseudomonadati</taxon>
        <taxon>Pseudomonadota</taxon>
        <taxon>Gammaproteobacteria</taxon>
        <taxon>Cellvibrionales</taxon>
        <taxon>Halieaceae</taxon>
        <taxon>Pseudohaliea</taxon>
    </lineage>
</organism>
<dbReference type="EMBL" id="AUVB01000084">
    <property type="protein sequence ID" value="KGE02793.1"/>
    <property type="molecule type" value="Genomic_DNA"/>
</dbReference>
<dbReference type="STRING" id="1265313.HRUBRA_02634"/>
<comment type="caution">
    <text evidence="2">The sequence shown here is derived from an EMBL/GenBank/DDBJ whole genome shotgun (WGS) entry which is preliminary data.</text>
</comment>
<keyword evidence="3" id="KW-1185">Reference proteome</keyword>
<dbReference type="Proteomes" id="UP000029640">
    <property type="component" value="Unassembled WGS sequence"/>
</dbReference>